<keyword evidence="3" id="KW-1185">Reference proteome</keyword>
<accession>A0A1H6IQU7</accession>
<protein>
    <recommendedName>
        <fullName evidence="5">DUF2281 domain-containing protein</fullName>
    </recommendedName>
</protein>
<evidence type="ECO:0008006" key="5">
    <source>
        <dbReference type="Google" id="ProtNLM"/>
    </source>
</evidence>
<evidence type="ECO:0000313" key="3">
    <source>
        <dbReference type="Proteomes" id="UP000198555"/>
    </source>
</evidence>
<gene>
    <name evidence="1" type="ORF">EGH73_09020</name>
    <name evidence="2" type="ORF">SAMN05421793_10819</name>
</gene>
<reference evidence="1" key="4">
    <citation type="submission" date="2018-11" db="EMBL/GenBank/DDBJ databases">
        <title>Proposal to divide the Flavobacteriaceae and reorganize its genera based on Amino Acid Identity values calculated from whole genome sequences.</title>
        <authorList>
            <person name="Nicholson A.C."/>
            <person name="Gulvik C.A."/>
            <person name="Whitney A.M."/>
            <person name="Humrighouse B.W."/>
            <person name="Bell M."/>
            <person name="Holmes B."/>
            <person name="Steigerwalt A."/>
            <person name="Villarma A."/>
            <person name="Sheth M."/>
            <person name="Batra D."/>
            <person name="Pryor J."/>
            <person name="Bernardet J.-F."/>
            <person name="Hugo C."/>
            <person name="Kampfer P."/>
            <person name="Newman J."/>
            <person name="Mcquiston J.R."/>
        </authorList>
    </citation>
    <scope>NUCLEOTIDE SEQUENCE</scope>
    <source>
        <strain evidence="1">DSM 22165</strain>
    </source>
</reference>
<reference evidence="4" key="3">
    <citation type="submission" date="2018-11" db="EMBL/GenBank/DDBJ databases">
        <title>Proposal to divide the Flavobacteriaceae and reorganize its genera based on Amino Acid Identity values calculated from whole genome sequences.</title>
        <authorList>
            <person name="Nicholson A.C."/>
            <person name="Gulvik C.A."/>
            <person name="Whitney A.M."/>
            <person name="Humrighouse B.W."/>
            <person name="Bell M."/>
            <person name="Holmes B."/>
            <person name="Steigerwalt A."/>
            <person name="Villarma A."/>
            <person name="Sheth M."/>
            <person name="Batra D."/>
            <person name="Pryor J."/>
            <person name="Bernardet J.-F."/>
            <person name="Hugo C."/>
            <person name="Kampfer P."/>
            <person name="Newman J."/>
            <person name="Mcquiston J."/>
        </authorList>
    </citation>
    <scope>NUCLEOTIDE SEQUENCE [LARGE SCALE GENOMIC DNA]</scope>
    <source>
        <strain evidence="4">DSM 22165</strain>
    </source>
</reference>
<proteinExistence type="predicted"/>
<dbReference type="EMBL" id="RJTU01000061">
    <property type="protein sequence ID" value="ROI13256.1"/>
    <property type="molecule type" value="Genomic_DNA"/>
</dbReference>
<evidence type="ECO:0000313" key="1">
    <source>
        <dbReference type="EMBL" id="ROI13256.1"/>
    </source>
</evidence>
<reference evidence="3" key="2">
    <citation type="submission" date="2016-10" db="EMBL/GenBank/DDBJ databases">
        <authorList>
            <person name="Varghese N."/>
            <person name="Submissions S."/>
        </authorList>
    </citation>
    <scope>NUCLEOTIDE SEQUENCE [LARGE SCALE GENOMIC DNA]</scope>
    <source>
        <strain evidence="3">DSM 19326</strain>
    </source>
</reference>
<reference evidence="2" key="1">
    <citation type="submission" date="2016-10" db="EMBL/GenBank/DDBJ databases">
        <authorList>
            <person name="de Groot N.N."/>
        </authorList>
    </citation>
    <scope>NUCLEOTIDE SEQUENCE [LARGE SCALE GENOMIC DNA]</scope>
    <source>
        <strain evidence="2">DSM 19326</strain>
    </source>
</reference>
<sequence>MEITIKDLENDLKSLPKELLQQVSDYVAFLKQKYNGQVNEDWATYLSTSQKESIEKGASDIEEGRIISHDEAKQKIKEYLNSKTV</sequence>
<dbReference type="AlphaFoldDB" id="A0A1H6IQU7"/>
<dbReference type="Proteomes" id="UP000267623">
    <property type="component" value="Unassembled WGS sequence"/>
</dbReference>
<evidence type="ECO:0000313" key="4">
    <source>
        <dbReference type="Proteomes" id="UP000267623"/>
    </source>
</evidence>
<name>A0A1H6IQU7_9FLAO</name>
<dbReference type="Proteomes" id="UP000198555">
    <property type="component" value="Unassembled WGS sequence"/>
</dbReference>
<evidence type="ECO:0000313" key="2">
    <source>
        <dbReference type="EMBL" id="SEH50389.1"/>
    </source>
</evidence>
<dbReference type="EMBL" id="FNWX01000008">
    <property type="protein sequence ID" value="SEH50389.1"/>
    <property type="molecule type" value="Genomic_DNA"/>
</dbReference>
<dbReference type="RefSeq" id="WP_089768801.1">
    <property type="nucleotide sequence ID" value="NZ_DALZAR010000058.1"/>
</dbReference>
<organism evidence="2 3">
    <name type="scientific">Epilithonimonas hominis</name>
    <dbReference type="NCBI Taxonomy" id="420404"/>
    <lineage>
        <taxon>Bacteria</taxon>
        <taxon>Pseudomonadati</taxon>
        <taxon>Bacteroidota</taxon>
        <taxon>Flavobacteriia</taxon>
        <taxon>Flavobacteriales</taxon>
        <taxon>Weeksellaceae</taxon>
        <taxon>Chryseobacterium group</taxon>
        <taxon>Epilithonimonas</taxon>
    </lineage>
</organism>